<dbReference type="RefSeq" id="WP_047976982.1">
    <property type="nucleotide sequence ID" value="NZ_JWIZ01000036.1"/>
</dbReference>
<dbReference type="Proteomes" id="UP000036270">
    <property type="component" value="Unassembled WGS sequence"/>
</dbReference>
<comment type="caution">
    <text evidence="1">The sequence shown here is derived from an EMBL/GenBank/DDBJ whole genome shotgun (WGS) entry which is preliminary data.</text>
</comment>
<dbReference type="AlphaFoldDB" id="A0A0J5P4P2"/>
<protein>
    <submittedName>
        <fullName evidence="1">Uncharacterized protein</fullName>
    </submittedName>
</protein>
<dbReference type="PATRIC" id="fig|67855.3.peg.1288"/>
<evidence type="ECO:0000313" key="1">
    <source>
        <dbReference type="EMBL" id="KMK51403.1"/>
    </source>
</evidence>
<keyword evidence="2" id="KW-1185">Reference proteome</keyword>
<reference evidence="1 2" key="1">
    <citation type="submission" date="2014-12" db="EMBL/GenBank/DDBJ databases">
        <title>Reclassification of Actinobacillus muris as Muribacter muris.</title>
        <authorList>
            <person name="Christensen H."/>
            <person name="Nicklas W."/>
            <person name="Bisgaard M."/>
        </authorList>
    </citation>
    <scope>NUCLEOTIDE SEQUENCE [LARGE SCALE GENOMIC DNA]</scope>
    <source>
        <strain evidence="1 2">Ackerman80-443D</strain>
    </source>
</reference>
<dbReference type="EMBL" id="JWIZ01000036">
    <property type="protein sequence ID" value="KMK51403.1"/>
    <property type="molecule type" value="Genomic_DNA"/>
</dbReference>
<organism evidence="1 2">
    <name type="scientific">Muribacter muris</name>
    <dbReference type="NCBI Taxonomy" id="67855"/>
    <lineage>
        <taxon>Bacteria</taxon>
        <taxon>Pseudomonadati</taxon>
        <taxon>Pseudomonadota</taxon>
        <taxon>Gammaproteobacteria</taxon>
        <taxon>Pasteurellales</taxon>
        <taxon>Pasteurellaceae</taxon>
        <taxon>Muribacter</taxon>
    </lineage>
</organism>
<gene>
    <name evidence="1" type="ORF">RO21_06455</name>
</gene>
<evidence type="ECO:0000313" key="2">
    <source>
        <dbReference type="Proteomes" id="UP000036270"/>
    </source>
</evidence>
<accession>A0A0J5P4P2</accession>
<name>A0A0J5P4P2_9PAST</name>
<proteinExistence type="predicted"/>
<sequence>MKVKCAACGAVNSLDSLVANEAASRAIHSALMVSGELGTVLIGYLGLFRPAKSALTFDRVATLLNELLPMIQAAEIQRDRQTFPAPVEAWIYGINTMLANRTTLKLPLKSHGYLFEIISKWKPIGALQYSTPNRPLIQSKTTGAVKEALAWSNNG</sequence>